<reference evidence="1" key="2">
    <citation type="journal article" date="2015" name="Fish Shellfish Immunol.">
        <title>Early steps in the European eel (Anguilla anguilla)-Vibrio vulnificus interaction in the gills: Role of the RtxA13 toxin.</title>
        <authorList>
            <person name="Callol A."/>
            <person name="Pajuelo D."/>
            <person name="Ebbesson L."/>
            <person name="Teles M."/>
            <person name="MacKenzie S."/>
            <person name="Amaro C."/>
        </authorList>
    </citation>
    <scope>NUCLEOTIDE SEQUENCE</scope>
</reference>
<dbReference type="AlphaFoldDB" id="A0A0E9XGK0"/>
<protein>
    <submittedName>
        <fullName evidence="1">Uncharacterized protein</fullName>
    </submittedName>
</protein>
<reference evidence="1" key="1">
    <citation type="submission" date="2014-11" db="EMBL/GenBank/DDBJ databases">
        <authorList>
            <person name="Amaro Gonzalez C."/>
        </authorList>
    </citation>
    <scope>NUCLEOTIDE SEQUENCE</scope>
</reference>
<name>A0A0E9XGK0_ANGAN</name>
<dbReference type="EMBL" id="GBXM01006730">
    <property type="protein sequence ID" value="JAI01848.1"/>
    <property type="molecule type" value="Transcribed_RNA"/>
</dbReference>
<organism evidence="1">
    <name type="scientific">Anguilla anguilla</name>
    <name type="common">European freshwater eel</name>
    <name type="synonym">Muraena anguilla</name>
    <dbReference type="NCBI Taxonomy" id="7936"/>
    <lineage>
        <taxon>Eukaryota</taxon>
        <taxon>Metazoa</taxon>
        <taxon>Chordata</taxon>
        <taxon>Craniata</taxon>
        <taxon>Vertebrata</taxon>
        <taxon>Euteleostomi</taxon>
        <taxon>Actinopterygii</taxon>
        <taxon>Neopterygii</taxon>
        <taxon>Teleostei</taxon>
        <taxon>Anguilliformes</taxon>
        <taxon>Anguillidae</taxon>
        <taxon>Anguilla</taxon>
    </lineage>
</organism>
<evidence type="ECO:0000313" key="1">
    <source>
        <dbReference type="EMBL" id="JAI01848.1"/>
    </source>
</evidence>
<accession>A0A0E9XGK0</accession>
<sequence>MSKKTKQQKKNTAQSNALSPAQLLNCLMLRDRLLKKQGEITLYWWNYWKQVWAVLQSQICFATG</sequence>
<proteinExistence type="predicted"/>